<reference evidence="7" key="1">
    <citation type="submission" date="2016-06" db="EMBL/GenBank/DDBJ databases">
        <authorList>
            <person name="Varghese N."/>
            <person name="Submissions Spin"/>
        </authorList>
    </citation>
    <scope>NUCLEOTIDE SEQUENCE [LARGE SCALE GENOMIC DNA]</scope>
    <source>
        <strain evidence="7">DSM 44814</strain>
    </source>
</reference>
<keyword evidence="7" id="KW-1185">Reference proteome</keyword>
<dbReference type="AlphaFoldDB" id="A0A1C6UHB0"/>
<dbReference type="InterPro" id="IPR042098">
    <property type="entry name" value="TauD-like_sf"/>
</dbReference>
<dbReference type="GO" id="GO:0051213">
    <property type="term" value="F:dioxygenase activity"/>
    <property type="evidence" value="ECO:0007669"/>
    <property type="project" value="UniProtKB-KW"/>
</dbReference>
<proteinExistence type="predicted"/>
<dbReference type="EMBL" id="FMHY01000002">
    <property type="protein sequence ID" value="SCL53243.1"/>
    <property type="molecule type" value="Genomic_DNA"/>
</dbReference>
<dbReference type="GO" id="GO:0017000">
    <property type="term" value="P:antibiotic biosynthetic process"/>
    <property type="evidence" value="ECO:0007669"/>
    <property type="project" value="UniProtKB-KW"/>
</dbReference>
<keyword evidence="2" id="KW-0560">Oxidoreductase</keyword>
<sequence length="307" mass="33944">MLTTTFAMSRYGTGNGLLCTGPATADLTDLDPLVTIRLLRESGFILFRGFRADLELFSALVHAISGRITLDPAREFHGGDVAQKVDAGTAAVGLHIENGNSPFAPDLTWFFCEKAAAEGSETTVCDGYRVWDAFSEEAREQFAAQDIAYSRRVEENRWKAFVQHQLGDDKPAEEITVDDMRALATGPGRTVIEPLDGGAIHYEFQVPAAHPTLFGSRLAFANSILGPSYNYEKPRITFADGTEFSEELMREVEERTAALTENIEWQDGDVALIDNTRVMHGRREILDPARTIYNAQSYLSDELRAAV</sequence>
<keyword evidence="4" id="KW-0045">Antibiotic biosynthesis</keyword>
<dbReference type="OrthoDB" id="9769888at2"/>
<dbReference type="STRING" id="227316.GA0070604_2732"/>
<protein>
    <submittedName>
        <fullName evidence="6">Taurine dioxygenase, alpha-ketoglutarate-dependent</fullName>
    </submittedName>
</protein>
<comment type="cofactor">
    <cofactor evidence="1">
        <name>Fe(2+)</name>
        <dbReference type="ChEBI" id="CHEBI:29033"/>
    </cofactor>
</comment>
<evidence type="ECO:0000259" key="5">
    <source>
        <dbReference type="Pfam" id="PF02668"/>
    </source>
</evidence>
<dbReference type="InterPro" id="IPR050411">
    <property type="entry name" value="AlphaKG_dependent_hydroxylases"/>
</dbReference>
<evidence type="ECO:0000256" key="4">
    <source>
        <dbReference type="ARBA" id="ARBA00023194"/>
    </source>
</evidence>
<evidence type="ECO:0000256" key="2">
    <source>
        <dbReference type="ARBA" id="ARBA00023002"/>
    </source>
</evidence>
<name>A0A1C6UHB0_9ACTN</name>
<dbReference type="Pfam" id="PF02668">
    <property type="entry name" value="TauD"/>
    <property type="match status" value="1"/>
</dbReference>
<organism evidence="6 7">
    <name type="scientific">Micromonospora eburnea</name>
    <dbReference type="NCBI Taxonomy" id="227316"/>
    <lineage>
        <taxon>Bacteria</taxon>
        <taxon>Bacillati</taxon>
        <taxon>Actinomycetota</taxon>
        <taxon>Actinomycetes</taxon>
        <taxon>Micromonosporales</taxon>
        <taxon>Micromonosporaceae</taxon>
        <taxon>Micromonospora</taxon>
    </lineage>
</organism>
<gene>
    <name evidence="6" type="ORF">GA0070604_2732</name>
</gene>
<evidence type="ECO:0000313" key="6">
    <source>
        <dbReference type="EMBL" id="SCL53243.1"/>
    </source>
</evidence>
<keyword evidence="3" id="KW-0408">Iron</keyword>
<keyword evidence="6" id="KW-0223">Dioxygenase</keyword>
<dbReference type="Proteomes" id="UP000199696">
    <property type="component" value="Unassembled WGS sequence"/>
</dbReference>
<evidence type="ECO:0000256" key="3">
    <source>
        <dbReference type="ARBA" id="ARBA00023004"/>
    </source>
</evidence>
<dbReference type="Gene3D" id="3.60.130.10">
    <property type="entry name" value="Clavaminate synthase-like"/>
    <property type="match status" value="1"/>
</dbReference>
<dbReference type="InterPro" id="IPR003819">
    <property type="entry name" value="TauD/TfdA-like"/>
</dbReference>
<dbReference type="SUPFAM" id="SSF51197">
    <property type="entry name" value="Clavaminate synthase-like"/>
    <property type="match status" value="1"/>
</dbReference>
<evidence type="ECO:0000256" key="1">
    <source>
        <dbReference type="ARBA" id="ARBA00001954"/>
    </source>
</evidence>
<feature type="domain" description="TauD/TfdA-like" evidence="5">
    <location>
        <begin position="35"/>
        <end position="291"/>
    </location>
</feature>
<accession>A0A1C6UHB0</accession>
<dbReference type="PANTHER" id="PTHR10696:SF56">
    <property type="entry name" value="TAUD_TFDA-LIKE DOMAIN-CONTAINING PROTEIN"/>
    <property type="match status" value="1"/>
</dbReference>
<dbReference type="PANTHER" id="PTHR10696">
    <property type="entry name" value="GAMMA-BUTYROBETAINE HYDROXYLASE-RELATED"/>
    <property type="match status" value="1"/>
</dbReference>
<evidence type="ECO:0000313" key="7">
    <source>
        <dbReference type="Proteomes" id="UP000199696"/>
    </source>
</evidence>